<sequence length="179" mass="17956">MTGRTSAAALVLASLVAGATPVVEASGAAPPREAAARFAERQVLLVRRLVPGSADVVVGARTRGSGHVATEVRFTTPRGPDGLSVRVDAPGRSTPAGVCAAARCTGAVGQHDGGLVVFAVGARRRAAHGFRGNGEVVSASVAASSSVADRALAWFATDRVLTFADQPVRAGGAAAPRPR</sequence>
<protein>
    <recommendedName>
        <fullName evidence="4">Secreted protein</fullName>
    </recommendedName>
</protein>
<dbReference type="EMBL" id="NSDM01000001">
    <property type="protein sequence ID" value="MDQ2582998.1"/>
    <property type="molecule type" value="Genomic_DNA"/>
</dbReference>
<keyword evidence="3" id="KW-1185">Reference proteome</keyword>
<name>A0ABU0WT34_9PSEU</name>
<reference evidence="2 3" key="1">
    <citation type="submission" date="2017-06" db="EMBL/GenBank/DDBJ databases">
        <title>Cultured bacterium strain Saccharothrix yanglingensis Hhs.015.</title>
        <authorList>
            <person name="Xia Y."/>
        </authorList>
    </citation>
    <scope>NUCLEOTIDE SEQUENCE [LARGE SCALE GENOMIC DNA]</scope>
    <source>
        <strain evidence="2 3">Hhs.015</strain>
    </source>
</reference>
<evidence type="ECO:0000313" key="2">
    <source>
        <dbReference type="EMBL" id="MDQ2582998.1"/>
    </source>
</evidence>
<accession>A0ABU0WT34</accession>
<feature type="signal peptide" evidence="1">
    <location>
        <begin position="1"/>
        <end position="19"/>
    </location>
</feature>
<gene>
    <name evidence="2" type="ORF">CKY47_03145</name>
</gene>
<feature type="chain" id="PRO_5047454086" description="Secreted protein" evidence="1">
    <location>
        <begin position="20"/>
        <end position="179"/>
    </location>
</feature>
<evidence type="ECO:0000256" key="1">
    <source>
        <dbReference type="SAM" id="SignalP"/>
    </source>
</evidence>
<evidence type="ECO:0008006" key="4">
    <source>
        <dbReference type="Google" id="ProtNLM"/>
    </source>
</evidence>
<evidence type="ECO:0000313" key="3">
    <source>
        <dbReference type="Proteomes" id="UP001225605"/>
    </source>
</evidence>
<proteinExistence type="predicted"/>
<keyword evidence="1" id="KW-0732">Signal</keyword>
<comment type="caution">
    <text evidence="2">The sequence shown here is derived from an EMBL/GenBank/DDBJ whole genome shotgun (WGS) entry which is preliminary data.</text>
</comment>
<organism evidence="2 3">
    <name type="scientific">Saccharothrix yanglingensis</name>
    <dbReference type="NCBI Taxonomy" id="659496"/>
    <lineage>
        <taxon>Bacteria</taxon>
        <taxon>Bacillati</taxon>
        <taxon>Actinomycetota</taxon>
        <taxon>Actinomycetes</taxon>
        <taxon>Pseudonocardiales</taxon>
        <taxon>Pseudonocardiaceae</taxon>
        <taxon>Saccharothrix</taxon>
    </lineage>
</organism>
<dbReference type="Proteomes" id="UP001225605">
    <property type="component" value="Unassembled WGS sequence"/>
</dbReference>